<dbReference type="EMBL" id="KE504159">
    <property type="protein sequence ID" value="EPS99151.1"/>
    <property type="molecule type" value="Genomic_DNA"/>
</dbReference>
<dbReference type="InParanoid" id="S8E1U8"/>
<name>S8E1U8_FOMSC</name>
<dbReference type="HOGENOM" id="CLU_2687864_0_0_1"/>
<keyword evidence="3" id="KW-1185">Reference proteome</keyword>
<sequence>MFPNTVTPRPKRAQAIERLTKEVDSLKKSLKAVLSTTKDSEAESAVEDEEEDDVNEEEDEANADAEGEPDEEEA</sequence>
<evidence type="ECO:0000313" key="3">
    <source>
        <dbReference type="Proteomes" id="UP000015241"/>
    </source>
</evidence>
<accession>S8E1U8</accession>
<organism evidence="2 3">
    <name type="scientific">Fomitopsis schrenkii</name>
    <name type="common">Brown rot fungus</name>
    <dbReference type="NCBI Taxonomy" id="2126942"/>
    <lineage>
        <taxon>Eukaryota</taxon>
        <taxon>Fungi</taxon>
        <taxon>Dikarya</taxon>
        <taxon>Basidiomycota</taxon>
        <taxon>Agaricomycotina</taxon>
        <taxon>Agaricomycetes</taxon>
        <taxon>Polyporales</taxon>
        <taxon>Fomitopsis</taxon>
    </lineage>
</organism>
<dbReference type="AlphaFoldDB" id="S8E1U8"/>
<reference evidence="2 3" key="1">
    <citation type="journal article" date="2012" name="Science">
        <title>The Paleozoic origin of enzymatic lignin decomposition reconstructed from 31 fungal genomes.</title>
        <authorList>
            <person name="Floudas D."/>
            <person name="Binder M."/>
            <person name="Riley R."/>
            <person name="Barry K."/>
            <person name="Blanchette R.A."/>
            <person name="Henrissat B."/>
            <person name="Martinez A.T."/>
            <person name="Otillar R."/>
            <person name="Spatafora J.W."/>
            <person name="Yadav J.S."/>
            <person name="Aerts A."/>
            <person name="Benoit I."/>
            <person name="Boyd A."/>
            <person name="Carlson A."/>
            <person name="Copeland A."/>
            <person name="Coutinho P.M."/>
            <person name="de Vries R.P."/>
            <person name="Ferreira P."/>
            <person name="Findley K."/>
            <person name="Foster B."/>
            <person name="Gaskell J."/>
            <person name="Glotzer D."/>
            <person name="Gorecki P."/>
            <person name="Heitman J."/>
            <person name="Hesse C."/>
            <person name="Hori C."/>
            <person name="Igarashi K."/>
            <person name="Jurgens J.A."/>
            <person name="Kallen N."/>
            <person name="Kersten P."/>
            <person name="Kohler A."/>
            <person name="Kuees U."/>
            <person name="Kumar T.K.A."/>
            <person name="Kuo A."/>
            <person name="LaButti K."/>
            <person name="Larrondo L.F."/>
            <person name="Lindquist E."/>
            <person name="Ling A."/>
            <person name="Lombard V."/>
            <person name="Lucas S."/>
            <person name="Lundell T."/>
            <person name="Martin R."/>
            <person name="McLaughlin D.J."/>
            <person name="Morgenstern I."/>
            <person name="Morin E."/>
            <person name="Murat C."/>
            <person name="Nagy L.G."/>
            <person name="Nolan M."/>
            <person name="Ohm R.A."/>
            <person name="Patyshakuliyeva A."/>
            <person name="Rokas A."/>
            <person name="Ruiz-Duenas F.J."/>
            <person name="Sabat G."/>
            <person name="Salamov A."/>
            <person name="Samejima M."/>
            <person name="Schmutz J."/>
            <person name="Slot J.C."/>
            <person name="St John F."/>
            <person name="Stenlid J."/>
            <person name="Sun H."/>
            <person name="Sun S."/>
            <person name="Syed K."/>
            <person name="Tsang A."/>
            <person name="Wiebenga A."/>
            <person name="Young D."/>
            <person name="Pisabarro A."/>
            <person name="Eastwood D.C."/>
            <person name="Martin F."/>
            <person name="Cullen D."/>
            <person name="Grigoriev I.V."/>
            <person name="Hibbett D.S."/>
        </authorList>
    </citation>
    <scope>NUCLEOTIDE SEQUENCE</scope>
    <source>
        <strain evidence="3">FP-58527</strain>
    </source>
</reference>
<feature type="compositionally biased region" description="Acidic residues" evidence="1">
    <location>
        <begin position="42"/>
        <end position="74"/>
    </location>
</feature>
<feature type="region of interest" description="Disordered" evidence="1">
    <location>
        <begin position="32"/>
        <end position="74"/>
    </location>
</feature>
<dbReference type="Proteomes" id="UP000015241">
    <property type="component" value="Unassembled WGS sequence"/>
</dbReference>
<evidence type="ECO:0000256" key="1">
    <source>
        <dbReference type="SAM" id="MobiDB-lite"/>
    </source>
</evidence>
<gene>
    <name evidence="2" type="ORF">FOMPIDRAFT_1050897</name>
</gene>
<protein>
    <submittedName>
        <fullName evidence="2">Uncharacterized protein</fullName>
    </submittedName>
</protein>
<proteinExistence type="predicted"/>
<evidence type="ECO:0000313" key="2">
    <source>
        <dbReference type="EMBL" id="EPS99151.1"/>
    </source>
</evidence>